<evidence type="ECO:0008006" key="3">
    <source>
        <dbReference type="Google" id="ProtNLM"/>
    </source>
</evidence>
<organism evidence="1 2">
    <name type="scientific">Massilia atriviolacea</name>
    <dbReference type="NCBI Taxonomy" id="2495579"/>
    <lineage>
        <taxon>Bacteria</taxon>
        <taxon>Pseudomonadati</taxon>
        <taxon>Pseudomonadota</taxon>
        <taxon>Betaproteobacteria</taxon>
        <taxon>Burkholderiales</taxon>
        <taxon>Oxalobacteraceae</taxon>
        <taxon>Telluria group</taxon>
        <taxon>Massilia</taxon>
    </lineage>
</organism>
<accession>A0A430HQ54</accession>
<dbReference type="Proteomes" id="UP000278085">
    <property type="component" value="Unassembled WGS sequence"/>
</dbReference>
<dbReference type="RefSeq" id="WP_126073010.1">
    <property type="nucleotide sequence ID" value="NZ_CP051166.1"/>
</dbReference>
<evidence type="ECO:0000313" key="2">
    <source>
        <dbReference type="Proteomes" id="UP000278085"/>
    </source>
</evidence>
<evidence type="ECO:0000313" key="1">
    <source>
        <dbReference type="EMBL" id="RSZ59648.1"/>
    </source>
</evidence>
<reference evidence="1 2" key="1">
    <citation type="submission" date="2018-12" db="EMBL/GenBank/DDBJ databases">
        <authorList>
            <person name="Yang E."/>
        </authorList>
    </citation>
    <scope>NUCLEOTIDE SEQUENCE [LARGE SCALE GENOMIC DNA]</scope>
    <source>
        <strain evidence="1 2">SOD</strain>
    </source>
</reference>
<dbReference type="AlphaFoldDB" id="A0A430HQ54"/>
<name>A0A430HQ54_9BURK</name>
<comment type="caution">
    <text evidence="1">The sequence shown here is derived from an EMBL/GenBank/DDBJ whole genome shotgun (WGS) entry which is preliminary data.</text>
</comment>
<dbReference type="OrthoDB" id="4578725at2"/>
<sequence>MKTCLFCSTPVTTSNKAREHVLKKSWLKALKYEKLPMHRTCSSRETLLDFRTIPAISVLTGDVCGECNYGWMEQLDKNIEEIVMKLSKNSGLNIEINISQKDARNIGRWLLKVACVHQYTDTIDRRHIPLSIRSSLRTDDYLPPSFVVFAIRSWMNTPGLDISILDVWSESEAETLTNFPQSTRLKFGIRYDNVIFGCCYVHSENPTFIGIDGFHYPLITSQAKFRLDKVVNTQEYFTSLPQFFGRQNTIVEVALATLGVEF</sequence>
<dbReference type="EMBL" id="RXLQ01000003">
    <property type="protein sequence ID" value="RSZ59648.1"/>
    <property type="molecule type" value="Genomic_DNA"/>
</dbReference>
<gene>
    <name evidence="1" type="ORF">EJB06_05470</name>
</gene>
<keyword evidence="2" id="KW-1185">Reference proteome</keyword>
<protein>
    <recommendedName>
        <fullName evidence="3">HNH endonuclease</fullName>
    </recommendedName>
</protein>
<proteinExistence type="predicted"/>